<evidence type="ECO:0000313" key="2">
    <source>
        <dbReference type="EMBL" id="OQR80517.1"/>
    </source>
</evidence>
<dbReference type="EMBL" id="JNBS01005219">
    <property type="protein sequence ID" value="OQR80517.1"/>
    <property type="molecule type" value="Genomic_DNA"/>
</dbReference>
<protein>
    <submittedName>
        <fullName evidence="2">Uncharacterized protein</fullName>
    </submittedName>
</protein>
<accession>A0A1V9Y488</accession>
<feature type="transmembrane region" description="Helical" evidence="1">
    <location>
        <begin position="35"/>
        <end position="57"/>
    </location>
</feature>
<dbReference type="OrthoDB" id="113906at2759"/>
<dbReference type="Gene3D" id="3.40.50.1820">
    <property type="entry name" value="alpha/beta hydrolase"/>
    <property type="match status" value="2"/>
</dbReference>
<dbReference type="Proteomes" id="UP000243217">
    <property type="component" value="Unassembled WGS sequence"/>
</dbReference>
<keyword evidence="1" id="KW-0812">Transmembrane</keyword>
<gene>
    <name evidence="2" type="ORF">THRCLA_12010</name>
</gene>
<keyword evidence="3" id="KW-1185">Reference proteome</keyword>
<dbReference type="AlphaFoldDB" id="A0A1V9Y488"/>
<organism evidence="2 3">
    <name type="scientific">Thraustotheca clavata</name>
    <dbReference type="NCBI Taxonomy" id="74557"/>
    <lineage>
        <taxon>Eukaryota</taxon>
        <taxon>Sar</taxon>
        <taxon>Stramenopiles</taxon>
        <taxon>Oomycota</taxon>
        <taxon>Saprolegniomycetes</taxon>
        <taxon>Saprolegniales</taxon>
        <taxon>Achlyaceae</taxon>
        <taxon>Thraustotheca</taxon>
    </lineage>
</organism>
<dbReference type="PANTHER" id="PTHR22538:SF1">
    <property type="entry name" value="VWFD DOMAIN-CONTAINING PROTEIN"/>
    <property type="match status" value="1"/>
</dbReference>
<sequence>MPISPRTPVNDPDVEFAQVDEQENITPKRRLSRGWIILGVVVVCGVVCACVGAYFVYENKVRAPSSSIVSMIQQASGLRLTIKAKRSSMAINGKTTAQVYVVPQATSTSGALQFDAYFNQTGDEVTDTYMLYNQRAYHIVSKEGAVVTASCIDESQVPPAALVESSLNDAQLIDSIESKENIKNCTDGKLMKLQFAGENFAFCFSSTNRLTHATGEDLDIDIEYLSDSSVLPSFDIPQVEGKTLECPVLPPPAPVKTQTLMQTTKAVWKAAIGTPRVLDLGSSSCQCQMEHKKPCLFIHGVGNPFPQGISNSYIFDWGFIHQHAPCCSSTKFVHFETWKRGWDDDSIQNQFCEAALSVSQSNSKTIDDLVLVTYSMGNLIAGSAVAKGKCNMSDKVTWISLAGPMQGSKSGNLLERKCAEGGWNLPLKGLLELVTLCPITDAFLKLKHQTTVSTDIQNKFLAAQAVRKQYATKLMCGSNPLGLTTLYGPVLALVSALTNHGDTNDGVVAFESCYAGFDASSFDTDYRTDGNYLTSVNHLDISFRSGDGWWGSDLVRSPVDSTFSNVEDSIPPKPHRNTLRWIIAAFLVVGAVGITLGAVFIHSTKVDNNASNIVTQIQQTPGLLVTITAKRASMAFNGKLSAQVYVIPRQGSSLTTTLKSSQTLKFDAYMAQVGPNSTESYIYLNDRAYVTSVASNGTFLYASCIGDSIPPVSLMQTSLENAKRVDDVVASSTLKTCVQGQWLHLSFAGEEFVFCNGPNNKLTHASGQDIDLDIEYIGDPTKLPVIEIPQVPFTNGSTTALNCPIATPRTYSASTTKLSTTMSEVLRAATSTPRVATLESSSCQCQMERKPCLFVHGAGNFFNQSLSDTFLFEWGFVYNHAPCCSSIKFAHFETWHRGWTEDSVQEQFCDAALTVSKSNSTEIQDLLLVTFSMGNLVASASVANGKCSFSNDVTWVSIAGPMQGSKTANALEQKCSEGGWNLPLKWLFEIVTLCPITNTFKQLQYQDTVNSALQSQYTAAQAVRQKYATKLICGNSPQGLFTIYSGFMQWASGQSNHDHENDGLVDFMSCSDGFSGFSTDYSSRMNYKPAVNHLDSSFRSGDGWWGADRKPMKWFECALKVASCCLIVMHLNTWLSGWASLGWDTIYVNPTGGVSCRTWLHSTFCSMSSPSEPVLSARTPVGDFDSVEERPQHKKFWTPRVIIGIVVFCGVVCAS</sequence>
<comment type="caution">
    <text evidence="2">The sequence shown here is derived from an EMBL/GenBank/DDBJ whole genome shotgun (WGS) entry which is preliminary data.</text>
</comment>
<feature type="non-terminal residue" evidence="2">
    <location>
        <position position="1215"/>
    </location>
</feature>
<reference evidence="2 3" key="1">
    <citation type="journal article" date="2014" name="Genome Biol. Evol.">
        <title>The secreted proteins of Achlya hypogyna and Thraustotheca clavata identify the ancestral oomycete secretome and reveal gene acquisitions by horizontal gene transfer.</title>
        <authorList>
            <person name="Misner I."/>
            <person name="Blouin N."/>
            <person name="Leonard G."/>
            <person name="Richards T.A."/>
            <person name="Lane C.E."/>
        </authorList>
    </citation>
    <scope>NUCLEOTIDE SEQUENCE [LARGE SCALE GENOMIC DNA]</scope>
    <source>
        <strain evidence="2 3">ATCC 34112</strain>
    </source>
</reference>
<name>A0A1V9Y488_9STRA</name>
<keyword evidence="1" id="KW-1133">Transmembrane helix</keyword>
<dbReference type="PANTHER" id="PTHR22538">
    <property type="entry name" value="CILIA- AND FLAGELLA-ASSOCIATED PROTEIN 74"/>
    <property type="match status" value="1"/>
</dbReference>
<keyword evidence="1" id="KW-0472">Membrane</keyword>
<dbReference type="InterPro" id="IPR029058">
    <property type="entry name" value="AB_hydrolase_fold"/>
</dbReference>
<dbReference type="SUPFAM" id="SSF53474">
    <property type="entry name" value="alpha/beta-Hydrolases"/>
    <property type="match status" value="1"/>
</dbReference>
<evidence type="ECO:0000313" key="3">
    <source>
        <dbReference type="Proteomes" id="UP000243217"/>
    </source>
</evidence>
<proteinExistence type="predicted"/>
<evidence type="ECO:0000256" key="1">
    <source>
        <dbReference type="SAM" id="Phobius"/>
    </source>
</evidence>